<proteinExistence type="predicted"/>
<comment type="caution">
    <text evidence="1">The sequence shown here is derived from an EMBL/GenBank/DDBJ whole genome shotgun (WGS) entry which is preliminary data.</text>
</comment>
<dbReference type="Proteomes" id="UP000663844">
    <property type="component" value="Unassembled WGS sequence"/>
</dbReference>
<evidence type="ECO:0000313" key="2">
    <source>
        <dbReference type="Proteomes" id="UP000663844"/>
    </source>
</evidence>
<feature type="non-terminal residue" evidence="1">
    <location>
        <position position="1"/>
    </location>
</feature>
<name>A0A820JA84_9BILA</name>
<dbReference type="EMBL" id="CAJOAZ010018092">
    <property type="protein sequence ID" value="CAF4322462.1"/>
    <property type="molecule type" value="Genomic_DNA"/>
</dbReference>
<sequence>TSTQIKCYEPKIDEDKVRTLLENVAQNQEQYNAYKQKKRQEFQKNLTEISATSTEHQANSDASNNIISRFDNIRSGGLSSIVETPYEHLEQL</sequence>
<organism evidence="1 2">
    <name type="scientific">Adineta steineri</name>
    <dbReference type="NCBI Taxonomy" id="433720"/>
    <lineage>
        <taxon>Eukaryota</taxon>
        <taxon>Metazoa</taxon>
        <taxon>Spiralia</taxon>
        <taxon>Gnathifera</taxon>
        <taxon>Rotifera</taxon>
        <taxon>Eurotatoria</taxon>
        <taxon>Bdelloidea</taxon>
        <taxon>Adinetida</taxon>
        <taxon>Adinetidae</taxon>
        <taxon>Adineta</taxon>
    </lineage>
</organism>
<reference evidence="1" key="1">
    <citation type="submission" date="2021-02" db="EMBL/GenBank/DDBJ databases">
        <authorList>
            <person name="Nowell W R."/>
        </authorList>
    </citation>
    <scope>NUCLEOTIDE SEQUENCE</scope>
</reference>
<gene>
    <name evidence="1" type="ORF">OXD698_LOCUS47248</name>
</gene>
<dbReference type="AlphaFoldDB" id="A0A820JA84"/>
<protein>
    <submittedName>
        <fullName evidence="1">Uncharacterized protein</fullName>
    </submittedName>
</protein>
<evidence type="ECO:0000313" key="1">
    <source>
        <dbReference type="EMBL" id="CAF4322462.1"/>
    </source>
</evidence>
<accession>A0A820JA84</accession>
<feature type="non-terminal residue" evidence="1">
    <location>
        <position position="92"/>
    </location>
</feature>